<gene>
    <name evidence="1" type="ORF">HH212_17020</name>
</gene>
<dbReference type="RefSeq" id="WP_170203540.1">
    <property type="nucleotide sequence ID" value="NZ_CP051685.1"/>
</dbReference>
<organism evidence="1 2">
    <name type="scientific">Massilia forsythiae</name>
    <dbReference type="NCBI Taxonomy" id="2728020"/>
    <lineage>
        <taxon>Bacteria</taxon>
        <taxon>Pseudomonadati</taxon>
        <taxon>Pseudomonadota</taxon>
        <taxon>Betaproteobacteria</taxon>
        <taxon>Burkholderiales</taxon>
        <taxon>Oxalobacteraceae</taxon>
        <taxon>Telluria group</taxon>
        <taxon>Massilia</taxon>
    </lineage>
</organism>
<dbReference type="Proteomes" id="UP000502415">
    <property type="component" value="Chromosome"/>
</dbReference>
<evidence type="ECO:0000313" key="2">
    <source>
        <dbReference type="Proteomes" id="UP000502415"/>
    </source>
</evidence>
<dbReference type="EMBL" id="CP051685">
    <property type="protein sequence ID" value="QJE01518.1"/>
    <property type="molecule type" value="Genomic_DNA"/>
</dbReference>
<protein>
    <submittedName>
        <fullName evidence="1">Uncharacterized protein</fullName>
    </submittedName>
</protein>
<accession>A0A7Z2VYJ9</accession>
<dbReference type="AlphaFoldDB" id="A0A7Z2VYJ9"/>
<dbReference type="KEGG" id="mfy:HH212_17020"/>
<proteinExistence type="predicted"/>
<sequence>MSENYAKDAKGTIDIIQSPDKFPKGGQTWMDREYQAILKAKKVTSINVFSMGEGGKTLGQMKIDPQSDAAKTLFGVKK</sequence>
<keyword evidence="2" id="KW-1185">Reference proteome</keyword>
<reference evidence="1 2" key="1">
    <citation type="submission" date="2020-04" db="EMBL/GenBank/DDBJ databases">
        <title>Genome sequencing of novel species.</title>
        <authorList>
            <person name="Heo J."/>
            <person name="Kim S.-J."/>
            <person name="Kim J.-S."/>
            <person name="Hong S.-B."/>
            <person name="Kwon S.-W."/>
        </authorList>
    </citation>
    <scope>NUCLEOTIDE SEQUENCE [LARGE SCALE GENOMIC DNA]</scope>
    <source>
        <strain evidence="1 2">GN2-R2</strain>
    </source>
</reference>
<name>A0A7Z2VYJ9_9BURK</name>
<evidence type="ECO:0000313" key="1">
    <source>
        <dbReference type="EMBL" id="QJE01518.1"/>
    </source>
</evidence>